<sequence>MPVLPALVAALALVAAASVIGFVLRSRSGRVSHGSGDTVRAADVAAGEPFGDRATLVQFSTEFCSRCPQTRTLLSEVAASRHGVVHLDVDLTHRPDIARRFSVLQTPTTLVLDGNGAVRARIGGAPRRTELVHELDTVLKSTT</sequence>
<evidence type="ECO:0000259" key="1">
    <source>
        <dbReference type="Pfam" id="PF00085"/>
    </source>
</evidence>
<dbReference type="EMBL" id="SSSN01000003">
    <property type="protein sequence ID" value="THG35485.1"/>
    <property type="molecule type" value="Genomic_DNA"/>
</dbReference>
<dbReference type="InterPro" id="IPR036249">
    <property type="entry name" value="Thioredoxin-like_sf"/>
</dbReference>
<dbReference type="Proteomes" id="UP000307380">
    <property type="component" value="Unassembled WGS sequence"/>
</dbReference>
<dbReference type="Pfam" id="PF00085">
    <property type="entry name" value="Thioredoxin"/>
    <property type="match status" value="1"/>
</dbReference>
<proteinExistence type="predicted"/>
<dbReference type="SUPFAM" id="SSF52833">
    <property type="entry name" value="Thioredoxin-like"/>
    <property type="match status" value="1"/>
</dbReference>
<dbReference type="RefSeq" id="WP_136422949.1">
    <property type="nucleotide sequence ID" value="NZ_OZ241748.1"/>
</dbReference>
<evidence type="ECO:0000313" key="3">
    <source>
        <dbReference type="Proteomes" id="UP000307380"/>
    </source>
</evidence>
<gene>
    <name evidence="2" type="ORF">E6C70_05430</name>
</gene>
<dbReference type="InterPro" id="IPR013766">
    <property type="entry name" value="Thioredoxin_domain"/>
</dbReference>
<keyword evidence="3" id="KW-1185">Reference proteome</keyword>
<feature type="domain" description="Thioredoxin" evidence="1">
    <location>
        <begin position="52"/>
        <end position="135"/>
    </location>
</feature>
<dbReference type="AlphaFoldDB" id="A0A4S4FZH4"/>
<name>A0A4S4FZH4_9MICO</name>
<reference evidence="2 3" key="1">
    <citation type="submission" date="2019-04" db="EMBL/GenBank/DDBJ databases">
        <authorList>
            <person name="Jiang L."/>
        </authorList>
    </citation>
    <scope>NUCLEOTIDE SEQUENCE [LARGE SCALE GENOMIC DNA]</scope>
    <source>
        <strain evidence="2 3">YIM 131861</strain>
    </source>
</reference>
<evidence type="ECO:0000313" key="2">
    <source>
        <dbReference type="EMBL" id="THG35485.1"/>
    </source>
</evidence>
<dbReference type="OrthoDB" id="1495530at2"/>
<dbReference type="Gene3D" id="3.40.30.10">
    <property type="entry name" value="Glutaredoxin"/>
    <property type="match status" value="1"/>
</dbReference>
<dbReference type="CDD" id="cd02947">
    <property type="entry name" value="TRX_family"/>
    <property type="match status" value="1"/>
</dbReference>
<organism evidence="2 3">
    <name type="scientific">Orlajensenia flava</name>
    <dbReference type="NCBI Taxonomy" id="2565934"/>
    <lineage>
        <taxon>Bacteria</taxon>
        <taxon>Bacillati</taxon>
        <taxon>Actinomycetota</taxon>
        <taxon>Actinomycetes</taxon>
        <taxon>Micrococcales</taxon>
        <taxon>Microbacteriaceae</taxon>
        <taxon>Orlajensenia</taxon>
    </lineage>
</organism>
<protein>
    <submittedName>
        <fullName evidence="2">Thioredoxin family protein</fullName>
    </submittedName>
</protein>
<comment type="caution">
    <text evidence="2">The sequence shown here is derived from an EMBL/GenBank/DDBJ whole genome shotgun (WGS) entry which is preliminary data.</text>
</comment>
<accession>A0A4S4FZH4</accession>